<comment type="similarity">
    <text evidence="1">Belongs to the UPF0065 (bug) family.</text>
</comment>
<dbReference type="EMBL" id="CP021455">
    <property type="protein sequence ID" value="ARU06607.1"/>
    <property type="molecule type" value="Genomic_DNA"/>
</dbReference>
<accession>A0A1Y0ESG7</accession>
<protein>
    <recommendedName>
        <fullName evidence="5">MFS transporter</fullName>
    </recommendedName>
</protein>
<evidence type="ECO:0000313" key="3">
    <source>
        <dbReference type="EMBL" id="ARU06607.1"/>
    </source>
</evidence>
<name>A0A1Y0ESG7_9BURK</name>
<dbReference type="OrthoDB" id="8678477at2"/>
<gene>
    <name evidence="3" type="ORF">CCO03_02830</name>
</gene>
<dbReference type="PIRSF" id="PIRSF017082">
    <property type="entry name" value="YflP"/>
    <property type="match status" value="1"/>
</dbReference>
<dbReference type="PANTHER" id="PTHR42928:SF5">
    <property type="entry name" value="BLR1237 PROTEIN"/>
    <property type="match status" value="1"/>
</dbReference>
<dbReference type="InterPro" id="IPR005064">
    <property type="entry name" value="BUG"/>
</dbReference>
<dbReference type="PANTHER" id="PTHR42928">
    <property type="entry name" value="TRICARBOXYLATE-BINDING PROTEIN"/>
    <property type="match status" value="1"/>
</dbReference>
<dbReference type="Gene3D" id="3.40.190.150">
    <property type="entry name" value="Bordetella uptake gene, domain 1"/>
    <property type="match status" value="1"/>
</dbReference>
<organism evidence="3 4">
    <name type="scientific">Comamonas serinivorans</name>
    <dbReference type="NCBI Taxonomy" id="1082851"/>
    <lineage>
        <taxon>Bacteria</taxon>
        <taxon>Pseudomonadati</taxon>
        <taxon>Pseudomonadota</taxon>
        <taxon>Betaproteobacteria</taxon>
        <taxon>Burkholderiales</taxon>
        <taxon>Comamonadaceae</taxon>
        <taxon>Comamonas</taxon>
    </lineage>
</organism>
<proteinExistence type="inferred from homology"/>
<sequence>MPARHAVAPPQGCPSPPRRRCGLAHPERPARTLSRFPTSGDNVFKQPSVFALSVALAATGLAGLAQADTWPSKPIKVVLPYTPGGSVDTSTRMVMEPVAKALGQPIVIENKPGANTTVGTAQLVRSAADGYTFGIVPASYAANYTLFKNLPYKHSDLAPVSHLVDIPMYLFTRAQTPAKNVKELVAWAKTKPVSYASTGPGSTGHFLGAAFTLKEGIDGTHVPYNGSAPILADLTSGQIDFLFDPAMVPMPHVKAGTLKVLAVSLPKRCPCTPDVPTLEEAGVPGFVQSSWIGLMAPAGTPKAIVDRLSTEIGKALKNPELIKKLADMGMSAQGSTPAQFQALIERDTQNYAAIAKQANISLDR</sequence>
<dbReference type="SUPFAM" id="SSF53850">
    <property type="entry name" value="Periplasmic binding protein-like II"/>
    <property type="match status" value="1"/>
</dbReference>
<dbReference type="Proteomes" id="UP000196138">
    <property type="component" value="Chromosome"/>
</dbReference>
<dbReference type="Pfam" id="PF03401">
    <property type="entry name" value="TctC"/>
    <property type="match status" value="1"/>
</dbReference>
<evidence type="ECO:0000313" key="4">
    <source>
        <dbReference type="Proteomes" id="UP000196138"/>
    </source>
</evidence>
<dbReference type="KEGG" id="cser:CCO03_02830"/>
<dbReference type="CDD" id="cd07012">
    <property type="entry name" value="PBP2_Bug_TTT"/>
    <property type="match status" value="1"/>
</dbReference>
<dbReference type="AlphaFoldDB" id="A0A1Y0ESG7"/>
<evidence type="ECO:0000256" key="2">
    <source>
        <dbReference type="SAM" id="MobiDB-lite"/>
    </source>
</evidence>
<reference evidence="3 4" key="1">
    <citation type="submission" date="2017-05" db="EMBL/GenBank/DDBJ databases">
        <authorList>
            <person name="Song R."/>
            <person name="Chenine A.L."/>
            <person name="Ruprecht R.M."/>
        </authorList>
    </citation>
    <scope>NUCLEOTIDE SEQUENCE [LARGE SCALE GENOMIC DNA]</scope>
    <source>
        <strain evidence="3 4">DSM 26136</strain>
    </source>
</reference>
<feature type="region of interest" description="Disordered" evidence="2">
    <location>
        <begin position="1"/>
        <end position="24"/>
    </location>
</feature>
<keyword evidence="4" id="KW-1185">Reference proteome</keyword>
<evidence type="ECO:0000256" key="1">
    <source>
        <dbReference type="ARBA" id="ARBA00006987"/>
    </source>
</evidence>
<evidence type="ECO:0008006" key="5">
    <source>
        <dbReference type="Google" id="ProtNLM"/>
    </source>
</evidence>
<dbReference type="InterPro" id="IPR042100">
    <property type="entry name" value="Bug_dom1"/>
</dbReference>
<dbReference type="Gene3D" id="3.40.190.10">
    <property type="entry name" value="Periplasmic binding protein-like II"/>
    <property type="match status" value="1"/>
</dbReference>